<evidence type="ECO:0000313" key="4">
    <source>
        <dbReference type="Proteomes" id="UP000482800"/>
    </source>
</evidence>
<proteinExistence type="inferred from homology"/>
<evidence type="ECO:0000313" key="3">
    <source>
        <dbReference type="EMBL" id="GFJ81158.1"/>
    </source>
</evidence>
<name>A0A6V8KFM0_9ACTN</name>
<keyword evidence="4" id="KW-1185">Reference proteome</keyword>
<dbReference type="GO" id="GO:0016787">
    <property type="term" value="F:hydrolase activity"/>
    <property type="evidence" value="ECO:0007669"/>
    <property type="project" value="UniProtKB-KW"/>
</dbReference>
<dbReference type="RefSeq" id="WP_173059943.1">
    <property type="nucleotide sequence ID" value="NZ_BAABGO010000073.1"/>
</dbReference>
<dbReference type="Proteomes" id="UP000482800">
    <property type="component" value="Unassembled WGS sequence"/>
</dbReference>
<comment type="caution">
    <text evidence="3">The sequence shown here is derived from an EMBL/GenBank/DDBJ whole genome shotgun (WGS) entry which is preliminary data.</text>
</comment>
<dbReference type="AlphaFoldDB" id="A0A6V8KFM0"/>
<dbReference type="Gene3D" id="3.20.20.140">
    <property type="entry name" value="Metal-dependent hydrolases"/>
    <property type="match status" value="1"/>
</dbReference>
<keyword evidence="3" id="KW-0378">Hydrolase</keyword>
<dbReference type="InterPro" id="IPR032466">
    <property type="entry name" value="Metal_Hydrolase"/>
</dbReference>
<dbReference type="SUPFAM" id="SSF51556">
    <property type="entry name" value="Metallo-dependent hydrolases"/>
    <property type="match status" value="1"/>
</dbReference>
<accession>A0A6V8KFM0</accession>
<dbReference type="Pfam" id="PF04909">
    <property type="entry name" value="Amidohydro_2"/>
    <property type="match status" value="1"/>
</dbReference>
<gene>
    <name evidence="3" type="ORF">Phou_053380</name>
</gene>
<dbReference type="InterPro" id="IPR052350">
    <property type="entry name" value="Metallo-dep_Lactonases"/>
</dbReference>
<organism evidence="3 4">
    <name type="scientific">Phytohabitans houttuyneae</name>
    <dbReference type="NCBI Taxonomy" id="1076126"/>
    <lineage>
        <taxon>Bacteria</taxon>
        <taxon>Bacillati</taxon>
        <taxon>Actinomycetota</taxon>
        <taxon>Actinomycetes</taxon>
        <taxon>Micromonosporales</taxon>
        <taxon>Micromonosporaceae</taxon>
    </lineage>
</organism>
<evidence type="ECO:0000259" key="2">
    <source>
        <dbReference type="Pfam" id="PF04909"/>
    </source>
</evidence>
<evidence type="ECO:0000256" key="1">
    <source>
        <dbReference type="ARBA" id="ARBA00038310"/>
    </source>
</evidence>
<sequence length="287" mass="31320">MPGDIIDAHHHLWNRERFPQPWIDPASMAAIDADFEPADLALEAKPSGVTGTVVVQTIHSEAETIDLLAVAARSELIRGVVGWVDLTTPGVADRIRRLQGGPGGGKLVGIRHLVQGEPDPAFLEYDTIRRALAAVADAGLVFDLVIRHHQLPAAIRLVESLPQVAFVLDHLGKPPLATGDLREWADHLRTLAQLPNISAKLSGLATEANWSSWRPADLAPAVSQALETFGPSRLMFGSDWPVCLLATTYQGWIDVVRGLLAGCDEREQDQIWRQTAQRVYQLAASDR</sequence>
<dbReference type="EMBL" id="BLPF01000002">
    <property type="protein sequence ID" value="GFJ81158.1"/>
    <property type="molecule type" value="Genomic_DNA"/>
</dbReference>
<protein>
    <submittedName>
        <fullName evidence="3">Amidohydrolase</fullName>
    </submittedName>
</protein>
<dbReference type="InterPro" id="IPR006680">
    <property type="entry name" value="Amidohydro-rel"/>
</dbReference>
<dbReference type="PANTHER" id="PTHR43569">
    <property type="entry name" value="AMIDOHYDROLASE"/>
    <property type="match status" value="1"/>
</dbReference>
<reference evidence="3 4" key="2">
    <citation type="submission" date="2020-03" db="EMBL/GenBank/DDBJ databases">
        <authorList>
            <person name="Ichikawa N."/>
            <person name="Kimura A."/>
            <person name="Kitahashi Y."/>
            <person name="Uohara A."/>
        </authorList>
    </citation>
    <scope>NUCLEOTIDE SEQUENCE [LARGE SCALE GENOMIC DNA]</scope>
    <source>
        <strain evidence="3 4">NBRC 108639</strain>
    </source>
</reference>
<dbReference type="PANTHER" id="PTHR43569:SF2">
    <property type="entry name" value="AMIDOHYDROLASE-RELATED DOMAIN-CONTAINING PROTEIN"/>
    <property type="match status" value="1"/>
</dbReference>
<reference evidence="3 4" key="1">
    <citation type="submission" date="2020-03" db="EMBL/GenBank/DDBJ databases">
        <title>Whole genome shotgun sequence of Phytohabitans houttuyneae NBRC 108639.</title>
        <authorList>
            <person name="Komaki H."/>
            <person name="Tamura T."/>
        </authorList>
    </citation>
    <scope>NUCLEOTIDE SEQUENCE [LARGE SCALE GENOMIC DNA]</scope>
    <source>
        <strain evidence="3 4">NBRC 108639</strain>
    </source>
</reference>
<feature type="domain" description="Amidohydrolase-related" evidence="2">
    <location>
        <begin position="6"/>
        <end position="282"/>
    </location>
</feature>
<comment type="similarity">
    <text evidence="1">Belongs to the metallo-dependent hydrolases superfamily.</text>
</comment>